<dbReference type="EMBL" id="KZ110612">
    <property type="protein sequence ID" value="OSX56682.1"/>
    <property type="molecule type" value="Genomic_DNA"/>
</dbReference>
<protein>
    <submittedName>
        <fullName evidence="1">Uncharacterized protein</fullName>
    </submittedName>
</protein>
<sequence length="52" mass="5833">MSCSIDQLLVGLDILLFSSIDFRISQYEQTDKRGSRRAGHGSYFANFVCTAN</sequence>
<dbReference type="RefSeq" id="XP_024333476.1">
    <property type="nucleotide sequence ID" value="XM_024480015.1"/>
</dbReference>
<proteinExistence type="predicted"/>
<dbReference type="Proteomes" id="UP000194127">
    <property type="component" value="Unassembled WGS sequence"/>
</dbReference>
<evidence type="ECO:0000313" key="1">
    <source>
        <dbReference type="EMBL" id="OSX56682.1"/>
    </source>
</evidence>
<keyword evidence="2" id="KW-1185">Reference proteome</keyword>
<dbReference type="GeneID" id="36324965"/>
<name>A0A1X6MKH0_9APHY</name>
<organism evidence="1 2">
    <name type="scientific">Postia placenta MAD-698-R-SB12</name>
    <dbReference type="NCBI Taxonomy" id="670580"/>
    <lineage>
        <taxon>Eukaryota</taxon>
        <taxon>Fungi</taxon>
        <taxon>Dikarya</taxon>
        <taxon>Basidiomycota</taxon>
        <taxon>Agaricomycotina</taxon>
        <taxon>Agaricomycetes</taxon>
        <taxon>Polyporales</taxon>
        <taxon>Adustoporiaceae</taxon>
        <taxon>Rhodonia</taxon>
    </lineage>
</organism>
<gene>
    <name evidence="1" type="ORF">POSPLADRAFT_1050581</name>
</gene>
<dbReference type="OrthoDB" id="10270889at2759"/>
<dbReference type="AlphaFoldDB" id="A0A1X6MKH0"/>
<reference evidence="1 2" key="1">
    <citation type="submission" date="2017-04" db="EMBL/GenBank/DDBJ databases">
        <title>Genome Sequence of the Model Brown-Rot Fungus Postia placenta SB12.</title>
        <authorList>
            <consortium name="DOE Joint Genome Institute"/>
            <person name="Gaskell J."/>
            <person name="Kersten P."/>
            <person name="Larrondo L.F."/>
            <person name="Canessa P."/>
            <person name="Martinez D."/>
            <person name="Hibbett D."/>
            <person name="Schmoll M."/>
            <person name="Kubicek C.P."/>
            <person name="Martinez A.T."/>
            <person name="Yadav J."/>
            <person name="Master E."/>
            <person name="Magnuson J.K."/>
            <person name="James T."/>
            <person name="Yaver D."/>
            <person name="Berka R."/>
            <person name="Labutti K."/>
            <person name="Lipzen A."/>
            <person name="Aerts A."/>
            <person name="Barry K."/>
            <person name="Henrissat B."/>
            <person name="Blanchette R."/>
            <person name="Grigoriev I."/>
            <person name="Cullen D."/>
        </authorList>
    </citation>
    <scope>NUCLEOTIDE SEQUENCE [LARGE SCALE GENOMIC DNA]</scope>
    <source>
        <strain evidence="1 2">MAD-698-R-SB12</strain>
    </source>
</reference>
<evidence type="ECO:0000313" key="2">
    <source>
        <dbReference type="Proteomes" id="UP000194127"/>
    </source>
</evidence>
<accession>A0A1X6MKH0</accession>